<evidence type="ECO:0000313" key="11">
    <source>
        <dbReference type="EMBL" id="EAI8858979.1"/>
    </source>
</evidence>
<evidence type="ECO:0000256" key="10">
    <source>
        <dbReference type="ARBA" id="ARBA00068150"/>
    </source>
</evidence>
<keyword evidence="6" id="KW-0418">Kinase</keyword>
<evidence type="ECO:0000256" key="2">
    <source>
        <dbReference type="ARBA" id="ARBA00012438"/>
    </source>
</evidence>
<dbReference type="Gene3D" id="3.30.565.10">
    <property type="entry name" value="Histidine kinase-like ATPase, C-terminal domain"/>
    <property type="match status" value="1"/>
</dbReference>
<evidence type="ECO:0000256" key="1">
    <source>
        <dbReference type="ARBA" id="ARBA00000085"/>
    </source>
</evidence>
<proteinExistence type="predicted"/>
<gene>
    <name evidence="11" type="ORF">CX802_03825</name>
</gene>
<evidence type="ECO:0000256" key="5">
    <source>
        <dbReference type="ARBA" id="ARBA00022741"/>
    </source>
</evidence>
<dbReference type="SUPFAM" id="SSF55874">
    <property type="entry name" value="ATPase domain of HSP90 chaperone/DNA topoisomerase II/histidine kinase"/>
    <property type="match status" value="1"/>
</dbReference>
<evidence type="ECO:0000256" key="6">
    <source>
        <dbReference type="ARBA" id="ARBA00022777"/>
    </source>
</evidence>
<comment type="caution">
    <text evidence="11">The sequence shown here is derived from an EMBL/GenBank/DDBJ whole genome shotgun (WGS) entry which is preliminary data.</text>
</comment>
<dbReference type="PANTHER" id="PTHR45339">
    <property type="entry name" value="HYBRID SIGNAL TRANSDUCTION HISTIDINE KINASE J"/>
    <property type="match status" value="1"/>
</dbReference>
<dbReference type="CDD" id="cd00082">
    <property type="entry name" value="HisKA"/>
    <property type="match status" value="1"/>
</dbReference>
<dbReference type="PANTHER" id="PTHR45339:SF1">
    <property type="entry name" value="HYBRID SIGNAL TRANSDUCTION HISTIDINE KINASE J"/>
    <property type="match status" value="1"/>
</dbReference>
<dbReference type="FunFam" id="3.30.565.10:FF:000010">
    <property type="entry name" value="Sensor histidine kinase RcsC"/>
    <property type="match status" value="1"/>
</dbReference>
<dbReference type="PRINTS" id="PR00344">
    <property type="entry name" value="BCTRLSENSOR"/>
</dbReference>
<reference evidence="11 12" key="1">
    <citation type="submission" date="2018-06" db="EMBL/GenBank/DDBJ databases">
        <authorList>
            <consortium name="PulseNet: The National Subtyping Network for Foodborne Disease Surveillance"/>
            <person name="Tarr C.L."/>
            <person name="Trees E."/>
            <person name="Katz L.S."/>
            <person name="Carleton-Romer H.A."/>
            <person name="Stroika S."/>
            <person name="Kucerova Z."/>
            <person name="Roache K.F."/>
            <person name="Sabol A.L."/>
            <person name="Besser J."/>
            <person name="Gerner-Smidt P."/>
        </authorList>
    </citation>
    <scope>NUCLEOTIDE SEQUENCE [LARGE SCALE GENOMIC DNA]</scope>
    <source>
        <strain evidence="11 12">PNUSAC001503</strain>
    </source>
</reference>
<dbReference type="RefSeq" id="WP_011732142.1">
    <property type="nucleotide sequence ID" value="NZ_AACCWR020000029.1"/>
</dbReference>
<dbReference type="Pfam" id="PF00512">
    <property type="entry name" value="HisKA"/>
    <property type="match status" value="1"/>
</dbReference>
<evidence type="ECO:0000313" key="12">
    <source>
        <dbReference type="Proteomes" id="UP000535509"/>
    </source>
</evidence>
<dbReference type="InterPro" id="IPR036097">
    <property type="entry name" value="HisK_dim/P_sf"/>
</dbReference>
<evidence type="ECO:0000256" key="7">
    <source>
        <dbReference type="ARBA" id="ARBA00022840"/>
    </source>
</evidence>
<dbReference type="Pfam" id="PF00072">
    <property type="entry name" value="Response_reg"/>
    <property type="match status" value="1"/>
</dbReference>
<evidence type="ECO:0000256" key="3">
    <source>
        <dbReference type="ARBA" id="ARBA00022553"/>
    </source>
</evidence>
<dbReference type="FunFam" id="1.10.287.130:FF:000002">
    <property type="entry name" value="Two-component osmosensing histidine kinase"/>
    <property type="match status" value="1"/>
</dbReference>
<dbReference type="OMA" id="GNICCET"/>
<dbReference type="Pfam" id="PF02518">
    <property type="entry name" value="HATPase_c"/>
    <property type="match status" value="1"/>
</dbReference>
<keyword evidence="12" id="KW-1185">Reference proteome</keyword>
<dbReference type="GO" id="GO:0000155">
    <property type="term" value="F:phosphorelay sensor kinase activity"/>
    <property type="evidence" value="ECO:0007669"/>
    <property type="project" value="InterPro"/>
</dbReference>
<dbReference type="AlphaFoldDB" id="A0A5L4XG21"/>
<keyword evidence="8" id="KW-0902">Two-component regulatory system</keyword>
<dbReference type="InterPro" id="IPR011006">
    <property type="entry name" value="CheY-like_superfamily"/>
</dbReference>
<evidence type="ECO:0000256" key="9">
    <source>
        <dbReference type="ARBA" id="ARBA00064003"/>
    </source>
</evidence>
<dbReference type="Proteomes" id="UP000535509">
    <property type="component" value="Unassembled WGS sequence"/>
</dbReference>
<protein>
    <recommendedName>
        <fullName evidence="10">Sensory/regulatory protein RpfC</fullName>
        <ecNumber evidence="2">2.7.13.3</ecNumber>
    </recommendedName>
</protein>
<organism evidence="11 12">
    <name type="scientific">Campylobacter fetus</name>
    <dbReference type="NCBI Taxonomy" id="196"/>
    <lineage>
        <taxon>Bacteria</taxon>
        <taxon>Pseudomonadati</taxon>
        <taxon>Campylobacterota</taxon>
        <taxon>Epsilonproteobacteria</taxon>
        <taxon>Campylobacterales</taxon>
        <taxon>Campylobacteraceae</taxon>
        <taxon>Campylobacter</taxon>
    </lineage>
</organism>
<dbReference type="SMART" id="SM00388">
    <property type="entry name" value="HisKA"/>
    <property type="match status" value="1"/>
</dbReference>
<keyword evidence="3" id="KW-0597">Phosphoprotein</keyword>
<dbReference type="Pfam" id="PF08376">
    <property type="entry name" value="NIT"/>
    <property type="match status" value="1"/>
</dbReference>
<dbReference type="EC" id="2.7.13.3" evidence="2"/>
<evidence type="ECO:0000256" key="4">
    <source>
        <dbReference type="ARBA" id="ARBA00022679"/>
    </source>
</evidence>
<dbReference type="InterPro" id="IPR001789">
    <property type="entry name" value="Sig_transdc_resp-reg_receiver"/>
</dbReference>
<dbReference type="InterPro" id="IPR003661">
    <property type="entry name" value="HisK_dim/P_dom"/>
</dbReference>
<dbReference type="InterPro" id="IPR003594">
    <property type="entry name" value="HATPase_dom"/>
</dbReference>
<dbReference type="InterPro" id="IPR013587">
    <property type="entry name" value="Nitrate/nitrite_sensing"/>
</dbReference>
<dbReference type="SMART" id="SM00387">
    <property type="entry name" value="HATPase_c"/>
    <property type="match status" value="1"/>
</dbReference>
<dbReference type="EMBL" id="AABTCC010000008">
    <property type="protein sequence ID" value="EAI8858979.1"/>
    <property type="molecule type" value="Genomic_DNA"/>
</dbReference>
<keyword evidence="4" id="KW-0808">Transferase</keyword>
<evidence type="ECO:0000256" key="8">
    <source>
        <dbReference type="ARBA" id="ARBA00023012"/>
    </source>
</evidence>
<dbReference type="Gene3D" id="1.10.287.130">
    <property type="match status" value="1"/>
</dbReference>
<dbReference type="GeneID" id="61065093"/>
<dbReference type="CDD" id="cd16922">
    <property type="entry name" value="HATPase_EvgS-ArcB-TorS-like"/>
    <property type="match status" value="1"/>
</dbReference>
<sequence>MKTFFSTINILRLISTIPLLIIFFLSSFYLYNSYKTYLNLNQLNYEFGISQTLTKLSKELNQEKSMSVLYMATGGIFDSENIEQQRKNSDELIKQTLKIYENIPNDKNANIIKNRLLDINRIRDKIDSLSISFDEIFFEYFEIINKAIEEELMMLKDHTLSPHLTTFLTSFTLAYANSNLISTKRDFVSQILIQNRDFKSNEVKVWLSLIRGDKFHYQYIPESQAKNIIDDIYNSIEYANLISRLENYATQIIRNSSNTAEANFASYFDTVSDELAISYEIQDILKNQIDYEIIEFKSSFFNHVIIGAFIWIVNIILFIIGCLTKTSIKKNISELKNILKQIANLTDNKNIDLSTNSGISKAYDMIAKALELITTQKQAAIDANRSKSAFLANISHEIRTPLNGIIGFTDLLKNSNLKKQEKELVGVIEQSSENLLRIINNILDISKIESRKVELDNEVFSPIKEFSSAVELYSQKAYEKDIEFICYIDPSLNKHLEGDYFKVKQVLINLIGNAIKFTPQNGQIIVDITKLDENEDGKTTIKFSVKDNGIGIDKNMLEKIFDSFIQANKDITKIYGGTGLGLSISNEYIKMMDSIIKVKSELGEGSEFSFVIKFKGADSKDQNYFMDFAGKTVTVFTTRKDSLYDEYLEKYFDFLGIETNIVYDSNELLKLNKEDIVVTKFKNYARLKTDAFVLVLANTKEMQTSLVEDRNISFINEPLSITKLKKALEKADYKKRQKSNDAYSHKYNISVLLATNNENKTKDIEHILKELCERVEVVNDAKSVIEYTQISHYDIIFLDMVLDEMNAILCAKNMIHHEKQNNLPHTHIIGIVNTISNLNQINVEKNYLDDYIQKRSSKNEILQILNNFTPQNAINLRAKIIAPINKKVEAKEEIANLKDVLLFKKSNIENKIFSTVLNGFCSSVDVVCSFEELKEYLQNSAYRLVLLDYKIPNFESNLIYSWINSSRQKYKIDTKTIIFIDPNVEIDESLDDKFDEILTSLINKTQLEARIKPYIK</sequence>
<dbReference type="GO" id="GO:0005524">
    <property type="term" value="F:ATP binding"/>
    <property type="evidence" value="ECO:0007669"/>
    <property type="project" value="UniProtKB-KW"/>
</dbReference>
<dbReference type="PROSITE" id="PS50110">
    <property type="entry name" value="RESPONSE_REGULATORY"/>
    <property type="match status" value="1"/>
</dbReference>
<dbReference type="InterPro" id="IPR005467">
    <property type="entry name" value="His_kinase_dom"/>
</dbReference>
<dbReference type="PROSITE" id="PS50109">
    <property type="entry name" value="HIS_KIN"/>
    <property type="match status" value="1"/>
</dbReference>
<dbReference type="InterPro" id="IPR036890">
    <property type="entry name" value="HATPase_C_sf"/>
</dbReference>
<name>A0A5L4XG21_CAMFE</name>
<comment type="catalytic activity">
    <reaction evidence="1">
        <text>ATP + protein L-histidine = ADP + protein N-phospho-L-histidine.</text>
        <dbReference type="EC" id="2.7.13.3"/>
    </reaction>
</comment>
<dbReference type="CDD" id="cd00156">
    <property type="entry name" value="REC"/>
    <property type="match status" value="1"/>
</dbReference>
<keyword evidence="7" id="KW-0067">ATP-binding</keyword>
<dbReference type="InterPro" id="IPR004358">
    <property type="entry name" value="Sig_transdc_His_kin-like_C"/>
</dbReference>
<dbReference type="SUPFAM" id="SSF47384">
    <property type="entry name" value="Homodimeric domain of signal transducing histidine kinase"/>
    <property type="match status" value="1"/>
</dbReference>
<accession>A0A5L4XG21</accession>
<dbReference type="Gene3D" id="3.40.50.2300">
    <property type="match status" value="1"/>
</dbReference>
<comment type="subunit">
    <text evidence="9">At low DSF concentrations, interacts with RpfF.</text>
</comment>
<dbReference type="SUPFAM" id="SSF52172">
    <property type="entry name" value="CheY-like"/>
    <property type="match status" value="1"/>
</dbReference>
<keyword evidence="5" id="KW-0547">Nucleotide-binding</keyword>